<gene>
    <name evidence="1" type="ORF">ONZ51_g5371</name>
</gene>
<proteinExistence type="predicted"/>
<dbReference type="Proteomes" id="UP001215151">
    <property type="component" value="Unassembled WGS sequence"/>
</dbReference>
<organism evidence="1 2">
    <name type="scientific">Trametes cubensis</name>
    <dbReference type="NCBI Taxonomy" id="1111947"/>
    <lineage>
        <taxon>Eukaryota</taxon>
        <taxon>Fungi</taxon>
        <taxon>Dikarya</taxon>
        <taxon>Basidiomycota</taxon>
        <taxon>Agaricomycotina</taxon>
        <taxon>Agaricomycetes</taxon>
        <taxon>Polyporales</taxon>
        <taxon>Polyporaceae</taxon>
        <taxon>Trametes</taxon>
    </lineage>
</organism>
<evidence type="ECO:0000313" key="2">
    <source>
        <dbReference type="Proteomes" id="UP001215151"/>
    </source>
</evidence>
<dbReference type="Gene3D" id="3.80.10.10">
    <property type="entry name" value="Ribonuclease Inhibitor"/>
    <property type="match status" value="1"/>
</dbReference>
<evidence type="ECO:0008006" key="3">
    <source>
        <dbReference type="Google" id="ProtNLM"/>
    </source>
</evidence>
<dbReference type="AlphaFoldDB" id="A0AAD7TU90"/>
<accession>A0AAD7TU90</accession>
<comment type="caution">
    <text evidence="1">The sequence shown here is derived from an EMBL/GenBank/DDBJ whole genome shotgun (WGS) entry which is preliminary data.</text>
</comment>
<sequence>MAPQPCVFSNADILDEIFEWFDYEHIHGHSLVDTITHTGYDTSMDVEIARRRSLASAARVCKAFQEPALRILWRQLESLMPFFILLPSFKKVQENVEQPFGWTSRDIFHLPDHLSAYEWERLSKYASYVRILYLSGPPALKSQDLTPESWTSMKVLFGDRPIFPSLRVLQWGAEWPDTELPGIAHFLSPTVDLVLLSCCTHPHQRFLEYGPRWQALLPHTIKTICERATSLSHLTTCMGQLNASELITTLSLYHPPNFRGLTLYGQYETPPLSLSSFMDLARIVGLERLTIKVPVDCSSGALLPPALDFPSLRHLRIPIHRENCPAYDIIASPRLQSLHIHHMEYSSVAYLRRVCSAWVHSFPNLEVLSFWLTPTESQDGVPTRSLLTAISPLLNLRHIRTFILQTVSTPLTIDDADLTVLSEAWPSLEELYVSGMSTPDYRAGSTAGLPGLLSLATNCSNLTMLGINCIVIRPEDASLLPASPVNHPLKELRVIRGIAPDTYRLVRENIFPHINLQLYGGDGEDGSYYA</sequence>
<keyword evidence="2" id="KW-1185">Reference proteome</keyword>
<reference evidence="1" key="1">
    <citation type="submission" date="2022-11" db="EMBL/GenBank/DDBJ databases">
        <title>Genome Sequence of Cubamyces cubensis.</title>
        <authorList>
            <person name="Buettner E."/>
        </authorList>
    </citation>
    <scope>NUCLEOTIDE SEQUENCE</scope>
    <source>
        <strain evidence="1">MPL-01</strain>
    </source>
</reference>
<dbReference type="SUPFAM" id="SSF52047">
    <property type="entry name" value="RNI-like"/>
    <property type="match status" value="1"/>
</dbReference>
<dbReference type="EMBL" id="JAPEVG010000115">
    <property type="protein sequence ID" value="KAJ8482408.1"/>
    <property type="molecule type" value="Genomic_DNA"/>
</dbReference>
<dbReference type="InterPro" id="IPR032675">
    <property type="entry name" value="LRR_dom_sf"/>
</dbReference>
<name>A0AAD7TU90_9APHY</name>
<evidence type="ECO:0000313" key="1">
    <source>
        <dbReference type="EMBL" id="KAJ8482408.1"/>
    </source>
</evidence>
<protein>
    <recommendedName>
        <fullName evidence="3">F-box domain-containing protein</fullName>
    </recommendedName>
</protein>